<dbReference type="PANTHER" id="PTHR21631">
    <property type="entry name" value="ISOCITRATE LYASE/MALATE SYNTHASE"/>
    <property type="match status" value="1"/>
</dbReference>
<dbReference type="InterPro" id="IPR015813">
    <property type="entry name" value="Pyrv/PenolPyrv_kinase-like_dom"/>
</dbReference>
<name>A0A382KDL8_9ZZZZ</name>
<dbReference type="FunFam" id="3.20.20.60:FF:000005">
    <property type="entry name" value="Isocitrate lyase"/>
    <property type="match status" value="1"/>
</dbReference>
<dbReference type="InterPro" id="IPR039556">
    <property type="entry name" value="ICL/PEPM"/>
</dbReference>
<comment type="pathway">
    <text evidence="1">Carbohydrate metabolism; glyoxylate cycle; (S)-malate from isocitrate: step 1/2.</text>
</comment>
<dbReference type="EC" id="4.1.3.1" evidence="2"/>
<dbReference type="CDD" id="cd00377">
    <property type="entry name" value="ICL_PEPM"/>
    <property type="match status" value="1"/>
</dbReference>
<dbReference type="PANTHER" id="PTHR21631:SF3">
    <property type="entry name" value="BIFUNCTIONAL GLYOXYLATE CYCLE PROTEIN"/>
    <property type="match status" value="1"/>
</dbReference>
<evidence type="ECO:0000256" key="2">
    <source>
        <dbReference type="ARBA" id="ARBA00012909"/>
    </source>
</evidence>
<reference evidence="6" key="1">
    <citation type="submission" date="2018-05" db="EMBL/GenBank/DDBJ databases">
        <authorList>
            <person name="Lanie J.A."/>
            <person name="Ng W.-L."/>
            <person name="Kazmierczak K.M."/>
            <person name="Andrzejewski T.M."/>
            <person name="Davidsen T.M."/>
            <person name="Wayne K.J."/>
            <person name="Tettelin H."/>
            <person name="Glass J.I."/>
            <person name="Rusch D."/>
            <person name="Podicherti R."/>
            <person name="Tsui H.-C.T."/>
            <person name="Winkler M.E."/>
        </authorList>
    </citation>
    <scope>NUCLEOTIDE SEQUENCE</scope>
</reference>
<dbReference type="InterPro" id="IPR006254">
    <property type="entry name" value="Isocitrate_lyase"/>
</dbReference>
<dbReference type="EMBL" id="UINC01079266">
    <property type="protein sequence ID" value="SVC21097.1"/>
    <property type="molecule type" value="Genomic_DNA"/>
</dbReference>
<dbReference type="NCBIfam" id="TIGR01346">
    <property type="entry name" value="isocit_lyase"/>
    <property type="match status" value="1"/>
</dbReference>
<dbReference type="SUPFAM" id="SSF51621">
    <property type="entry name" value="Phosphoenolpyruvate/pyruvate domain"/>
    <property type="match status" value="1"/>
</dbReference>
<evidence type="ECO:0000256" key="3">
    <source>
        <dbReference type="ARBA" id="ARBA00022435"/>
    </source>
</evidence>
<proteinExistence type="predicted"/>
<dbReference type="Pfam" id="PF00463">
    <property type="entry name" value="ICL"/>
    <property type="match status" value="2"/>
</dbReference>
<evidence type="ECO:0000256" key="4">
    <source>
        <dbReference type="ARBA" id="ARBA00022532"/>
    </source>
</evidence>
<evidence type="ECO:0000256" key="5">
    <source>
        <dbReference type="ARBA" id="ARBA00023239"/>
    </source>
</evidence>
<dbReference type="InterPro" id="IPR040442">
    <property type="entry name" value="Pyrv_kinase-like_dom_sf"/>
</dbReference>
<dbReference type="InterPro" id="IPR018523">
    <property type="entry name" value="Isocitrate_lyase_ph_CS"/>
</dbReference>
<accession>A0A382KDL8</accession>
<evidence type="ECO:0000256" key="1">
    <source>
        <dbReference type="ARBA" id="ARBA00004793"/>
    </source>
</evidence>
<keyword evidence="3" id="KW-0329">Glyoxylate bypass</keyword>
<dbReference type="GO" id="GO:0004451">
    <property type="term" value="F:isocitrate lyase activity"/>
    <property type="evidence" value="ECO:0007669"/>
    <property type="project" value="UniProtKB-EC"/>
</dbReference>
<feature type="non-terminal residue" evidence="6">
    <location>
        <position position="324"/>
    </location>
</feature>
<dbReference type="GO" id="GO:0006099">
    <property type="term" value="P:tricarboxylic acid cycle"/>
    <property type="evidence" value="ECO:0007669"/>
    <property type="project" value="UniProtKB-KW"/>
</dbReference>
<dbReference type="GO" id="GO:0006097">
    <property type="term" value="P:glyoxylate cycle"/>
    <property type="evidence" value="ECO:0007669"/>
    <property type="project" value="UniProtKB-KW"/>
</dbReference>
<dbReference type="PROSITE" id="PS00161">
    <property type="entry name" value="ISOCITRATE_LYASE"/>
    <property type="match status" value="1"/>
</dbReference>
<keyword evidence="5" id="KW-0456">Lyase</keyword>
<keyword evidence="4" id="KW-0816">Tricarboxylic acid cycle</keyword>
<sequence>MNSAESALNISKQNYIKTTNKEIDSRWNNLERLYSPQDVQKLRGSVNIEYSLARQGAEKLWRYLNEDDFVQTFGVLTGNQAVQHAKAGLKALYISGWQVAADANTSGNTYPDQSLYPVDSVPTLVKRINSALLRADQIETLERFENKGVTSDDRMLPIVADAESGFGGPLNVFELMKAMIEAGAAGVHFEDQLSSEKKCGHMGGKVLVPTQTQIRTLNSARLAADVMNVPTIILARTDANAANLITSDIDEYDKPFITGERTIEGFYKTRAGLDQAISRGLAYAPYADLIWCETAKPDLDEAKRFAEAIHKKYPDQLLSYNCSP</sequence>
<dbReference type="AlphaFoldDB" id="A0A382KDL8"/>
<organism evidence="6">
    <name type="scientific">marine metagenome</name>
    <dbReference type="NCBI Taxonomy" id="408172"/>
    <lineage>
        <taxon>unclassified sequences</taxon>
        <taxon>metagenomes</taxon>
        <taxon>ecological metagenomes</taxon>
    </lineage>
</organism>
<gene>
    <name evidence="6" type="ORF">METZ01_LOCUS273951</name>
</gene>
<dbReference type="Gene3D" id="3.20.20.60">
    <property type="entry name" value="Phosphoenolpyruvate-binding domains"/>
    <property type="match status" value="1"/>
</dbReference>
<evidence type="ECO:0000313" key="6">
    <source>
        <dbReference type="EMBL" id="SVC21097.1"/>
    </source>
</evidence>
<dbReference type="PIRSF" id="PIRSF001362">
    <property type="entry name" value="Isocit_lyase"/>
    <property type="match status" value="1"/>
</dbReference>
<protein>
    <recommendedName>
        <fullName evidence="2">isocitrate lyase</fullName>
        <ecNumber evidence="2">4.1.3.1</ecNumber>
    </recommendedName>
</protein>